<dbReference type="EMBL" id="UINC01062693">
    <property type="protein sequence ID" value="SVB89552.1"/>
    <property type="molecule type" value="Genomic_DNA"/>
</dbReference>
<keyword evidence="3" id="KW-0233">DNA recombination</keyword>
<dbReference type="GO" id="GO:0015074">
    <property type="term" value="P:DNA integration"/>
    <property type="evidence" value="ECO:0007669"/>
    <property type="project" value="InterPro"/>
</dbReference>
<reference evidence="5" key="1">
    <citation type="submission" date="2018-05" db="EMBL/GenBank/DDBJ databases">
        <authorList>
            <person name="Lanie J.A."/>
            <person name="Ng W.-L."/>
            <person name="Kazmierczak K.M."/>
            <person name="Andrzejewski T.M."/>
            <person name="Davidsen T.M."/>
            <person name="Wayne K.J."/>
            <person name="Tettelin H."/>
            <person name="Glass J.I."/>
            <person name="Rusch D."/>
            <person name="Podicherti R."/>
            <person name="Tsui H.-C.T."/>
            <person name="Winkler M.E."/>
        </authorList>
    </citation>
    <scope>NUCLEOTIDE SEQUENCE</scope>
</reference>
<evidence type="ECO:0000313" key="5">
    <source>
        <dbReference type="EMBL" id="SVB89552.1"/>
    </source>
</evidence>
<name>A0A382HR23_9ZZZZ</name>
<dbReference type="SUPFAM" id="SSF56349">
    <property type="entry name" value="DNA breaking-rejoining enzymes"/>
    <property type="match status" value="1"/>
</dbReference>
<evidence type="ECO:0000256" key="3">
    <source>
        <dbReference type="ARBA" id="ARBA00023172"/>
    </source>
</evidence>
<evidence type="ECO:0000256" key="2">
    <source>
        <dbReference type="ARBA" id="ARBA00023125"/>
    </source>
</evidence>
<dbReference type="GO" id="GO:0003677">
    <property type="term" value="F:DNA binding"/>
    <property type="evidence" value="ECO:0007669"/>
    <property type="project" value="UniProtKB-KW"/>
</dbReference>
<keyword evidence="2" id="KW-0238">DNA-binding</keyword>
<sequence length="353" mass="40733">MSVKLRQKNLAGGKKSLYLDIYHNKQRHYEFLKLYLFKGTHGKTKADNSEILILAEKIRANRDIELQFADHDIIPSFKRKADFVEYFQKVGESKGRSTLIWKNSLVHLKKFSGGAVQFKNINELWLERLQNYLLKKVSSNTASVYYGKVRSALKRAERDRIISRNTCDNVSNIKLEETEREFLTFEEIKQLSLNLPENVISQQVAKMFLFSCYTGLSIANLLSLTFKQIEGDKVKFFREKTKTWHYVELSKTALALIGDTVNCQPSGNVFTTLDYHQSLYRLQKWGKQAGIQKKLKFHLGRHTFATLSLTQGVDVYTVQKLIGHKKLATTQIYAKVIDSVKRKAVDALPQLEL</sequence>
<dbReference type="InterPro" id="IPR002104">
    <property type="entry name" value="Integrase_catalytic"/>
</dbReference>
<dbReference type="InterPro" id="IPR013762">
    <property type="entry name" value="Integrase-like_cat_sf"/>
</dbReference>
<dbReference type="GO" id="GO:0006310">
    <property type="term" value="P:DNA recombination"/>
    <property type="evidence" value="ECO:0007669"/>
    <property type="project" value="UniProtKB-KW"/>
</dbReference>
<dbReference type="CDD" id="cd01185">
    <property type="entry name" value="INTN1_C_like"/>
    <property type="match status" value="1"/>
</dbReference>
<evidence type="ECO:0000259" key="4">
    <source>
        <dbReference type="PROSITE" id="PS51898"/>
    </source>
</evidence>
<dbReference type="Gene3D" id="1.10.150.130">
    <property type="match status" value="1"/>
</dbReference>
<dbReference type="PANTHER" id="PTHR30349:SF64">
    <property type="entry name" value="PROPHAGE INTEGRASE INTD-RELATED"/>
    <property type="match status" value="1"/>
</dbReference>
<dbReference type="PANTHER" id="PTHR30349">
    <property type="entry name" value="PHAGE INTEGRASE-RELATED"/>
    <property type="match status" value="1"/>
</dbReference>
<evidence type="ECO:0000256" key="1">
    <source>
        <dbReference type="ARBA" id="ARBA00008857"/>
    </source>
</evidence>
<dbReference type="Pfam" id="PF13102">
    <property type="entry name" value="Phage_int_SAM_5"/>
    <property type="match status" value="1"/>
</dbReference>
<dbReference type="InterPro" id="IPR050090">
    <property type="entry name" value="Tyrosine_recombinase_XerCD"/>
</dbReference>
<dbReference type="AlphaFoldDB" id="A0A382HR23"/>
<organism evidence="5">
    <name type="scientific">marine metagenome</name>
    <dbReference type="NCBI Taxonomy" id="408172"/>
    <lineage>
        <taxon>unclassified sequences</taxon>
        <taxon>metagenomes</taxon>
        <taxon>ecological metagenomes</taxon>
    </lineage>
</organism>
<protein>
    <recommendedName>
        <fullName evidence="4">Tyr recombinase domain-containing protein</fullName>
    </recommendedName>
</protein>
<dbReference type="InterPro" id="IPR010998">
    <property type="entry name" value="Integrase_recombinase_N"/>
</dbReference>
<gene>
    <name evidence="5" type="ORF">METZ01_LOCUS242406</name>
</gene>
<feature type="domain" description="Tyr recombinase" evidence="4">
    <location>
        <begin position="178"/>
        <end position="346"/>
    </location>
</feature>
<proteinExistence type="inferred from homology"/>
<dbReference type="PROSITE" id="PS51898">
    <property type="entry name" value="TYR_RECOMBINASE"/>
    <property type="match status" value="1"/>
</dbReference>
<comment type="similarity">
    <text evidence="1">Belongs to the 'phage' integrase family.</text>
</comment>
<accession>A0A382HR23</accession>
<dbReference type="Gene3D" id="1.10.443.10">
    <property type="entry name" value="Intergrase catalytic core"/>
    <property type="match status" value="1"/>
</dbReference>
<dbReference type="InterPro" id="IPR011010">
    <property type="entry name" value="DNA_brk_join_enz"/>
</dbReference>
<dbReference type="Pfam" id="PF00589">
    <property type="entry name" value="Phage_integrase"/>
    <property type="match status" value="1"/>
</dbReference>
<dbReference type="InterPro" id="IPR025269">
    <property type="entry name" value="SAM-like_dom"/>
</dbReference>
<dbReference type="InterPro" id="IPR035386">
    <property type="entry name" value="Arm-DNA-bind_5"/>
</dbReference>
<dbReference type="Pfam" id="PF17293">
    <property type="entry name" value="Arm-DNA-bind_5"/>
    <property type="match status" value="1"/>
</dbReference>